<evidence type="ECO:0000256" key="6">
    <source>
        <dbReference type="ARBA" id="ARBA00023329"/>
    </source>
</evidence>
<evidence type="ECO:0000256" key="1">
    <source>
        <dbReference type="ARBA" id="ARBA00003913"/>
    </source>
</evidence>
<evidence type="ECO:0000256" key="9">
    <source>
        <dbReference type="SAM" id="MobiDB-lite"/>
    </source>
</evidence>
<feature type="coiled-coil region" evidence="8">
    <location>
        <begin position="154"/>
        <end position="185"/>
    </location>
</feature>
<evidence type="ECO:0000313" key="10">
    <source>
        <dbReference type="EMBL" id="KAG6510598.1"/>
    </source>
</evidence>
<feature type="compositionally biased region" description="Low complexity" evidence="9">
    <location>
        <begin position="298"/>
        <end position="311"/>
    </location>
</feature>
<dbReference type="PANTHER" id="PTHR10639:SF7">
    <property type="entry name" value="CLATHRIN LIGHT CHAIN"/>
    <property type="match status" value="1"/>
</dbReference>
<feature type="compositionally biased region" description="Pro residues" evidence="9">
    <location>
        <begin position="278"/>
        <end position="289"/>
    </location>
</feature>
<evidence type="ECO:0000256" key="8">
    <source>
        <dbReference type="SAM" id="Coils"/>
    </source>
</evidence>
<comment type="similarity">
    <text evidence="3 7">Belongs to the clathrin light chain family.</text>
</comment>
<feature type="region of interest" description="Disordered" evidence="9">
    <location>
        <begin position="1"/>
        <end position="69"/>
    </location>
</feature>
<organism evidence="10 11">
    <name type="scientific">Zingiber officinale</name>
    <name type="common">Ginger</name>
    <name type="synonym">Amomum zingiber</name>
    <dbReference type="NCBI Taxonomy" id="94328"/>
    <lineage>
        <taxon>Eukaryota</taxon>
        <taxon>Viridiplantae</taxon>
        <taxon>Streptophyta</taxon>
        <taxon>Embryophyta</taxon>
        <taxon>Tracheophyta</taxon>
        <taxon>Spermatophyta</taxon>
        <taxon>Magnoliopsida</taxon>
        <taxon>Liliopsida</taxon>
        <taxon>Zingiberales</taxon>
        <taxon>Zingiberaceae</taxon>
        <taxon>Zingiber</taxon>
    </lineage>
</organism>
<feature type="compositionally biased region" description="Basic and acidic residues" evidence="9">
    <location>
        <begin position="234"/>
        <end position="247"/>
    </location>
</feature>
<evidence type="ECO:0000256" key="3">
    <source>
        <dbReference type="ARBA" id="ARBA00005263"/>
    </source>
</evidence>
<dbReference type="GO" id="GO:0005198">
    <property type="term" value="F:structural molecule activity"/>
    <property type="evidence" value="ECO:0007669"/>
    <property type="project" value="InterPro"/>
</dbReference>
<dbReference type="EMBL" id="JACMSC010000008">
    <property type="protein sequence ID" value="KAG6510598.1"/>
    <property type="molecule type" value="Genomic_DNA"/>
</dbReference>
<dbReference type="AlphaFoldDB" id="A0A8J5LF50"/>
<accession>A0A8J5LF50</accession>
<feature type="compositionally biased region" description="Low complexity" evidence="9">
    <location>
        <begin position="15"/>
        <end position="24"/>
    </location>
</feature>
<dbReference type="InterPro" id="IPR000996">
    <property type="entry name" value="Clathrin_L-chain"/>
</dbReference>
<proteinExistence type="inferred from homology"/>
<gene>
    <name evidence="10" type="ORF">ZIOFF_028623</name>
</gene>
<dbReference type="GO" id="GO:0030132">
    <property type="term" value="C:clathrin coat of coated pit"/>
    <property type="evidence" value="ECO:0007669"/>
    <property type="project" value="InterPro"/>
</dbReference>
<dbReference type="Pfam" id="PF01086">
    <property type="entry name" value="Clathrin_lg_ch"/>
    <property type="match status" value="1"/>
</dbReference>
<dbReference type="GO" id="GO:0072583">
    <property type="term" value="P:clathrin-dependent endocytosis"/>
    <property type="evidence" value="ECO:0007669"/>
    <property type="project" value="TreeGrafter"/>
</dbReference>
<evidence type="ECO:0000256" key="2">
    <source>
        <dbReference type="ARBA" id="ARBA00004180"/>
    </source>
</evidence>
<dbReference type="GO" id="GO:0006886">
    <property type="term" value="P:intracellular protein transport"/>
    <property type="evidence" value="ECO:0007669"/>
    <property type="project" value="InterPro"/>
</dbReference>
<dbReference type="GO" id="GO:0032050">
    <property type="term" value="F:clathrin heavy chain binding"/>
    <property type="evidence" value="ECO:0007669"/>
    <property type="project" value="TreeGrafter"/>
</dbReference>
<dbReference type="Proteomes" id="UP000734854">
    <property type="component" value="Unassembled WGS sequence"/>
</dbReference>
<name>A0A8J5LF50_ZINOF</name>
<comment type="function">
    <text evidence="1 7">Clathrin is the major protein of the polyhedral coat of coated pits and vesicles.</text>
</comment>
<feature type="region of interest" description="Disordered" evidence="9">
    <location>
        <begin position="275"/>
        <end position="332"/>
    </location>
</feature>
<sequence>MSSSFDSFSHDGDDAAAQGGTATDRPFDDGYIGYDPRLPSQRFDSFSTFSPPEDADNPAPPASAFPVDVSSGGDGDGFVFLSDDAPVHHQQQDISDDYGIPVPDDGYGFSSSPFTMPQANGTANGVEENGEIFSSDGPILPDLDHMQREEGFLLREWRRQNAIHLEEKERKEKEVRNEIISEAEKYIQAFYEKRKLNCETNKLYLANQEKFHADADKQYWKAISELIPHEIASIEKKRGKKEQEKKPSIVVIHGPKPGKPTDMSRMRQILVKLKHTPPPHMKPPPPPAAAPAKDAKDSAAAAGSKTATPASDAKPNGAPTSTKVEIPTTEGQGIKAPEVSLLPVPSASIDTVHLLPYGGHLLTLEIIAIATPPIDAWFVAEQQRELLYMRCCHPPRVVDRPSSFHRLTAGQWSLFLSTTTIEDKSATFGEEIQLVRSKGFASQRSSSGRSKGLVELRNPLTRKRGEHTVVEEDPAVDRMA</sequence>
<dbReference type="GO" id="GO:0030130">
    <property type="term" value="C:clathrin coat of trans-Golgi network vesicle"/>
    <property type="evidence" value="ECO:0007669"/>
    <property type="project" value="InterPro"/>
</dbReference>
<keyword evidence="8" id="KW-0175">Coiled coil</keyword>
<comment type="subcellular location">
    <subcellularLocation>
        <location evidence="2 7">Cytoplasmic vesicle membrane</location>
        <topology evidence="2 7">Peripheral membrane protein</topology>
        <orientation evidence="2 7">Cytoplasmic side</orientation>
    </subcellularLocation>
    <subcellularLocation>
        <location evidence="7">Membrane</location>
        <location evidence="7">Coated pit</location>
        <topology evidence="7">Peripheral membrane protein</topology>
        <orientation evidence="7">Cytoplasmic side</orientation>
    </subcellularLocation>
    <text evidence="7">Cytoplasmic face of coated pits and vesicles.</text>
</comment>
<evidence type="ECO:0000256" key="5">
    <source>
        <dbReference type="ARBA" id="ARBA00023176"/>
    </source>
</evidence>
<keyword evidence="4 7" id="KW-0472">Membrane</keyword>
<evidence type="ECO:0000313" key="11">
    <source>
        <dbReference type="Proteomes" id="UP000734854"/>
    </source>
</evidence>
<comment type="caution">
    <text evidence="10">The sequence shown here is derived from an EMBL/GenBank/DDBJ whole genome shotgun (WGS) entry which is preliminary data.</text>
</comment>
<dbReference type="PANTHER" id="PTHR10639">
    <property type="entry name" value="CLATHRIN LIGHT CHAIN"/>
    <property type="match status" value="1"/>
</dbReference>
<keyword evidence="6 7" id="KW-0968">Cytoplasmic vesicle</keyword>
<keyword evidence="5 7" id="KW-0168">Coated pit</keyword>
<keyword evidence="11" id="KW-1185">Reference proteome</keyword>
<protein>
    <recommendedName>
        <fullName evidence="7">Clathrin light chain</fullName>
    </recommendedName>
</protein>
<reference evidence="10 11" key="1">
    <citation type="submission" date="2020-08" db="EMBL/GenBank/DDBJ databases">
        <title>Plant Genome Project.</title>
        <authorList>
            <person name="Zhang R.-G."/>
        </authorList>
    </citation>
    <scope>NUCLEOTIDE SEQUENCE [LARGE SCALE GENOMIC DNA]</scope>
    <source>
        <tissue evidence="10">Rhizome</tissue>
    </source>
</reference>
<evidence type="ECO:0000256" key="7">
    <source>
        <dbReference type="RuleBase" id="RU363137"/>
    </source>
</evidence>
<feature type="region of interest" description="Disordered" evidence="9">
    <location>
        <begin position="234"/>
        <end position="263"/>
    </location>
</feature>
<evidence type="ECO:0000256" key="4">
    <source>
        <dbReference type="ARBA" id="ARBA00023136"/>
    </source>
</evidence>